<dbReference type="Proteomes" id="UP000195141">
    <property type="component" value="Chromosome"/>
</dbReference>
<sequence>METINMLLCCGAGMSSGFLAQKTRKAAKKRGISGSIDARSESEAAQYLDAIDILLLGPHYASFKEEMTQQAAPHKVVVDVIPQNIYGMLDGEGLLDFAISKLSK</sequence>
<organism evidence="9">
    <name type="scientific">Candidatus Enterococcus clewellii</name>
    <dbReference type="NCBI Taxonomy" id="1834193"/>
    <lineage>
        <taxon>Bacteria</taxon>
        <taxon>Bacillati</taxon>
        <taxon>Bacillota</taxon>
        <taxon>Bacilli</taxon>
        <taxon>Lactobacillales</taxon>
        <taxon>Enterococcaceae</taxon>
        <taxon>Enterococcus</taxon>
    </lineage>
</organism>
<keyword evidence="1" id="KW-0813">Transport</keyword>
<dbReference type="AlphaFoldDB" id="A0A242K1N7"/>
<keyword evidence="3" id="KW-0762">Sugar transport</keyword>
<reference evidence="9" key="1">
    <citation type="submission" date="2017-05" db="EMBL/GenBank/DDBJ databases">
        <title>The Genome Sequence of Enterococcus sp. 9E7_DIV0242.</title>
        <authorList>
            <consortium name="The Broad Institute Genomics Platform"/>
            <consortium name="The Broad Institute Genomic Center for Infectious Diseases"/>
            <person name="Earl A."/>
            <person name="Manson A."/>
            <person name="Schwartman J."/>
            <person name="Gilmore M."/>
            <person name="Abouelleil A."/>
            <person name="Cao P."/>
            <person name="Chapman S."/>
            <person name="Cusick C."/>
            <person name="Shea T."/>
            <person name="Young S."/>
            <person name="Neafsey D."/>
            <person name="Nusbaum C."/>
            <person name="Birren B."/>
        </authorList>
    </citation>
    <scope>NUCLEOTIDE SEQUENCE [LARGE SCALE GENOMIC DNA]</scope>
    <source>
        <strain evidence="9">9E7_DIV0242</strain>
    </source>
</reference>
<dbReference type="GO" id="GO:0016301">
    <property type="term" value="F:kinase activity"/>
    <property type="evidence" value="ECO:0007669"/>
    <property type="project" value="UniProtKB-KW"/>
</dbReference>
<accession>A0A242K1N7</accession>
<reference evidence="10" key="2">
    <citation type="submission" date="2017-05" db="EMBL/GenBank/DDBJ databases">
        <authorList>
            <consortium name="The Broad Institute Genomics Platform"/>
            <consortium name="The Broad Institute Genomic Center for Infectious Diseases"/>
            <person name="Earl A."/>
            <person name="Manson A."/>
            <person name="Schwartman J."/>
            <person name="Gilmore M."/>
            <person name="Abouelleil A."/>
            <person name="Cao P."/>
            <person name="Chapman S."/>
            <person name="Cusick C."/>
            <person name="Shea T."/>
            <person name="Young S."/>
            <person name="Neafsey D."/>
            <person name="Nusbaum C."/>
            <person name="Birren B."/>
        </authorList>
    </citation>
    <scope>NUCLEOTIDE SEQUENCE</scope>
    <source>
        <strain evidence="10">9E7_DIV0242</strain>
    </source>
</reference>
<evidence type="ECO:0000256" key="1">
    <source>
        <dbReference type="ARBA" id="ARBA00022448"/>
    </source>
</evidence>
<dbReference type="Pfam" id="PF02302">
    <property type="entry name" value="PTS_IIB"/>
    <property type="match status" value="1"/>
</dbReference>
<evidence type="ECO:0000256" key="7">
    <source>
        <dbReference type="PROSITE-ProRule" id="PRU00423"/>
    </source>
</evidence>
<dbReference type="EMBL" id="NGMM01000007">
    <property type="protein sequence ID" value="OTP11568.1"/>
    <property type="molecule type" value="Genomic_DNA"/>
</dbReference>
<dbReference type="RefSeq" id="WP_086350652.1">
    <property type="nucleotide sequence ID" value="NZ_CP147247.1"/>
</dbReference>
<evidence type="ECO:0000256" key="6">
    <source>
        <dbReference type="ARBA" id="ARBA00022777"/>
    </source>
</evidence>
<protein>
    <submittedName>
        <fullName evidence="10">PTS system, cellobiose-specific IIB component</fullName>
    </submittedName>
</protein>
<dbReference type="PANTHER" id="PTHR34581">
    <property type="entry name" value="PTS SYSTEM N,N'-DIACETYLCHITOBIOSE-SPECIFIC EIIB COMPONENT"/>
    <property type="match status" value="1"/>
</dbReference>
<evidence type="ECO:0000259" key="8">
    <source>
        <dbReference type="PROSITE" id="PS51100"/>
    </source>
</evidence>
<keyword evidence="6" id="KW-0418">Kinase</keyword>
<evidence type="ECO:0000256" key="4">
    <source>
        <dbReference type="ARBA" id="ARBA00022679"/>
    </source>
</evidence>
<dbReference type="CDD" id="cd05564">
    <property type="entry name" value="PTS_IIB_chitobiose_lichenan"/>
    <property type="match status" value="1"/>
</dbReference>
<dbReference type="SUPFAM" id="SSF52794">
    <property type="entry name" value="PTS system IIB component-like"/>
    <property type="match status" value="1"/>
</dbReference>
<evidence type="ECO:0000256" key="2">
    <source>
        <dbReference type="ARBA" id="ARBA00022553"/>
    </source>
</evidence>
<dbReference type="OrthoDB" id="9808134at2"/>
<name>A0A242K1N7_9ENTE</name>
<keyword evidence="2" id="KW-0597">Phosphoprotein</keyword>
<dbReference type="InterPro" id="IPR003501">
    <property type="entry name" value="PTS_EIIB_2/3"/>
</dbReference>
<keyword evidence="11" id="KW-1185">Reference proteome</keyword>
<dbReference type="InterPro" id="IPR036095">
    <property type="entry name" value="PTS_EIIB-like_sf"/>
</dbReference>
<evidence type="ECO:0000256" key="3">
    <source>
        <dbReference type="ARBA" id="ARBA00022597"/>
    </source>
</evidence>
<dbReference type="InterPro" id="IPR051819">
    <property type="entry name" value="PTS_sugar-specific_EIIB"/>
</dbReference>
<dbReference type="GO" id="GO:0009401">
    <property type="term" value="P:phosphoenolpyruvate-dependent sugar phosphotransferase system"/>
    <property type="evidence" value="ECO:0007669"/>
    <property type="project" value="UniProtKB-KW"/>
</dbReference>
<evidence type="ECO:0000256" key="5">
    <source>
        <dbReference type="ARBA" id="ARBA00022683"/>
    </source>
</evidence>
<dbReference type="PROSITE" id="PS51100">
    <property type="entry name" value="PTS_EIIB_TYPE_3"/>
    <property type="match status" value="1"/>
</dbReference>
<gene>
    <name evidence="10" type="ORF">A5888_003368</name>
    <name evidence="9" type="ORF">A5888_003667</name>
</gene>
<dbReference type="InterPro" id="IPR013012">
    <property type="entry name" value="PTS_EIIB_3"/>
</dbReference>
<dbReference type="GO" id="GO:0008982">
    <property type="term" value="F:protein-N(PI)-phosphohistidine-sugar phosphotransferase activity"/>
    <property type="evidence" value="ECO:0007669"/>
    <property type="project" value="InterPro"/>
</dbReference>
<evidence type="ECO:0000313" key="11">
    <source>
        <dbReference type="Proteomes" id="UP000195141"/>
    </source>
</evidence>
<dbReference type="EMBL" id="CP147247">
    <property type="protein sequence ID" value="WYJ91600.1"/>
    <property type="molecule type" value="Genomic_DNA"/>
</dbReference>
<keyword evidence="5" id="KW-0598">Phosphotransferase system</keyword>
<dbReference type="PANTHER" id="PTHR34581:SF2">
    <property type="entry name" value="PTS SYSTEM N,N'-DIACETYLCHITOBIOSE-SPECIFIC EIIB COMPONENT"/>
    <property type="match status" value="1"/>
</dbReference>
<keyword evidence="4" id="KW-0808">Transferase</keyword>
<reference evidence="10" key="3">
    <citation type="submission" date="2024-03" db="EMBL/GenBank/DDBJ databases">
        <title>The Genome Sequence of Enterococcus sp. DIV0242b.</title>
        <authorList>
            <consortium name="The Broad Institute Genomics Platform"/>
            <consortium name="The Broad Institute Microbial Omics Core"/>
            <consortium name="The Broad Institute Genomic Center for Infectious Diseases"/>
            <person name="Earl A."/>
            <person name="Manson A."/>
            <person name="Gilmore M."/>
            <person name="Schwartman J."/>
            <person name="Shea T."/>
            <person name="Abouelleil A."/>
            <person name="Cao P."/>
            <person name="Chapman S."/>
            <person name="Cusick C."/>
            <person name="Young S."/>
            <person name="Neafsey D."/>
            <person name="Nusbaum C."/>
            <person name="Birren B."/>
        </authorList>
    </citation>
    <scope>NUCLEOTIDE SEQUENCE</scope>
    <source>
        <strain evidence="10">9E7_DIV0242</strain>
    </source>
</reference>
<dbReference type="Gene3D" id="3.40.50.2300">
    <property type="match status" value="1"/>
</dbReference>
<evidence type="ECO:0000313" key="9">
    <source>
        <dbReference type="EMBL" id="OTP11568.1"/>
    </source>
</evidence>
<feature type="modified residue" description="Phosphocysteine; by EIIA" evidence="7">
    <location>
        <position position="10"/>
    </location>
</feature>
<proteinExistence type="predicted"/>
<feature type="domain" description="PTS EIIB type-3" evidence="8">
    <location>
        <begin position="3"/>
        <end position="104"/>
    </location>
</feature>
<evidence type="ECO:0000313" key="10">
    <source>
        <dbReference type="EMBL" id="WYJ91600.1"/>
    </source>
</evidence>